<dbReference type="InterPro" id="IPR018247">
    <property type="entry name" value="EF_Hand_1_Ca_BS"/>
</dbReference>
<feature type="domain" description="EF-hand" evidence="4">
    <location>
        <begin position="138"/>
        <end position="171"/>
    </location>
</feature>
<evidence type="ECO:0000313" key="5">
    <source>
        <dbReference type="EMBL" id="CAI0417984.1"/>
    </source>
</evidence>
<dbReference type="InterPro" id="IPR039647">
    <property type="entry name" value="EF_hand_pair_protein_CML-like"/>
</dbReference>
<dbReference type="PROSITE" id="PS50222">
    <property type="entry name" value="EF_HAND_2"/>
    <property type="match status" value="3"/>
</dbReference>
<feature type="domain" description="EF-hand" evidence="4">
    <location>
        <begin position="18"/>
        <end position="53"/>
    </location>
</feature>
<dbReference type="GO" id="GO:0043226">
    <property type="term" value="C:organelle"/>
    <property type="evidence" value="ECO:0007669"/>
    <property type="project" value="UniProtKB-ARBA"/>
</dbReference>
<evidence type="ECO:0000313" key="6">
    <source>
        <dbReference type="Proteomes" id="UP001154282"/>
    </source>
</evidence>
<dbReference type="SMART" id="SM00054">
    <property type="entry name" value="EFh"/>
    <property type="match status" value="3"/>
</dbReference>
<feature type="domain" description="EF-hand" evidence="4">
    <location>
        <begin position="54"/>
        <end position="89"/>
    </location>
</feature>
<accession>A0AAV0K6T8</accession>
<dbReference type="InterPro" id="IPR011992">
    <property type="entry name" value="EF-hand-dom_pair"/>
</dbReference>
<proteinExistence type="predicted"/>
<name>A0AAV0K6T8_9ROSI</name>
<keyword evidence="3" id="KW-0106">Calcium</keyword>
<dbReference type="PANTHER" id="PTHR10891">
    <property type="entry name" value="EF-HAND CALCIUM-BINDING DOMAIN CONTAINING PROTEIN"/>
    <property type="match status" value="1"/>
</dbReference>
<dbReference type="GO" id="GO:0005509">
    <property type="term" value="F:calcium ion binding"/>
    <property type="evidence" value="ECO:0007669"/>
    <property type="project" value="InterPro"/>
</dbReference>
<keyword evidence="2" id="KW-0677">Repeat</keyword>
<dbReference type="PROSITE" id="PS00018">
    <property type="entry name" value="EF_HAND_1"/>
    <property type="match status" value="3"/>
</dbReference>
<protein>
    <recommendedName>
        <fullName evidence="4">EF-hand domain-containing protein</fullName>
    </recommendedName>
</protein>
<sequence>MARLGSQLQLTSEMESLNQVLALVEAFKAFDSNNDGLITAAELGGILGSLGYNASQQDVRAMMQQGDKDKDGQLSVEEFLEMNTKDMEVGGCLGNLLKAALEALEEDDDDGDDGTTFLTGEELFEFMGGAAGGGQQQMSLEDCQAIVAAMDVDGDGAVTSQDLKLIASSLL</sequence>
<evidence type="ECO:0000256" key="1">
    <source>
        <dbReference type="ARBA" id="ARBA00022723"/>
    </source>
</evidence>
<dbReference type="SUPFAM" id="SSF47473">
    <property type="entry name" value="EF-hand"/>
    <property type="match status" value="1"/>
</dbReference>
<dbReference type="EMBL" id="CAMGYJ010000005">
    <property type="protein sequence ID" value="CAI0417984.1"/>
    <property type="molecule type" value="Genomic_DNA"/>
</dbReference>
<dbReference type="Gene3D" id="1.10.238.10">
    <property type="entry name" value="EF-hand"/>
    <property type="match status" value="2"/>
</dbReference>
<comment type="caution">
    <text evidence="5">The sequence shown here is derived from an EMBL/GenBank/DDBJ whole genome shotgun (WGS) entry which is preliminary data.</text>
</comment>
<evidence type="ECO:0000259" key="4">
    <source>
        <dbReference type="PROSITE" id="PS50222"/>
    </source>
</evidence>
<evidence type="ECO:0000256" key="3">
    <source>
        <dbReference type="ARBA" id="ARBA00022837"/>
    </source>
</evidence>
<dbReference type="FunFam" id="1.10.238.10:FF:000178">
    <property type="entry name" value="Calmodulin-2 A"/>
    <property type="match status" value="1"/>
</dbReference>
<dbReference type="Pfam" id="PF13833">
    <property type="entry name" value="EF-hand_8"/>
    <property type="match status" value="1"/>
</dbReference>
<keyword evidence="1" id="KW-0479">Metal-binding</keyword>
<dbReference type="InterPro" id="IPR002048">
    <property type="entry name" value="EF_hand_dom"/>
</dbReference>
<keyword evidence="6" id="KW-1185">Reference proteome</keyword>
<dbReference type="Proteomes" id="UP001154282">
    <property type="component" value="Unassembled WGS sequence"/>
</dbReference>
<organism evidence="5 6">
    <name type="scientific">Linum tenue</name>
    <dbReference type="NCBI Taxonomy" id="586396"/>
    <lineage>
        <taxon>Eukaryota</taxon>
        <taxon>Viridiplantae</taxon>
        <taxon>Streptophyta</taxon>
        <taxon>Embryophyta</taxon>
        <taxon>Tracheophyta</taxon>
        <taxon>Spermatophyta</taxon>
        <taxon>Magnoliopsida</taxon>
        <taxon>eudicotyledons</taxon>
        <taxon>Gunneridae</taxon>
        <taxon>Pentapetalae</taxon>
        <taxon>rosids</taxon>
        <taxon>fabids</taxon>
        <taxon>Malpighiales</taxon>
        <taxon>Linaceae</taxon>
        <taxon>Linum</taxon>
    </lineage>
</organism>
<gene>
    <name evidence="5" type="ORF">LITE_LOCUS17507</name>
</gene>
<dbReference type="CDD" id="cd00051">
    <property type="entry name" value="EFh"/>
    <property type="match status" value="1"/>
</dbReference>
<reference evidence="5" key="1">
    <citation type="submission" date="2022-08" db="EMBL/GenBank/DDBJ databases">
        <authorList>
            <person name="Gutierrez-Valencia J."/>
        </authorList>
    </citation>
    <scope>NUCLEOTIDE SEQUENCE</scope>
</reference>
<dbReference type="Pfam" id="PF13499">
    <property type="entry name" value="EF-hand_7"/>
    <property type="match status" value="1"/>
</dbReference>
<evidence type="ECO:0000256" key="2">
    <source>
        <dbReference type="ARBA" id="ARBA00022737"/>
    </source>
</evidence>
<dbReference type="AlphaFoldDB" id="A0AAV0K6T8"/>